<keyword evidence="1" id="KW-1133">Transmembrane helix</keyword>
<keyword evidence="3" id="KW-1185">Reference proteome</keyword>
<dbReference type="AlphaFoldDB" id="A0A8S3QN23"/>
<accession>A0A8S3QN23</accession>
<dbReference type="Proteomes" id="UP000683360">
    <property type="component" value="Unassembled WGS sequence"/>
</dbReference>
<proteinExistence type="predicted"/>
<dbReference type="OrthoDB" id="6173868at2759"/>
<reference evidence="2" key="1">
    <citation type="submission" date="2021-03" db="EMBL/GenBank/DDBJ databases">
        <authorList>
            <person name="Bekaert M."/>
        </authorList>
    </citation>
    <scope>NUCLEOTIDE SEQUENCE</scope>
</reference>
<feature type="transmembrane region" description="Helical" evidence="1">
    <location>
        <begin position="163"/>
        <end position="188"/>
    </location>
</feature>
<evidence type="ECO:0000256" key="1">
    <source>
        <dbReference type="SAM" id="Phobius"/>
    </source>
</evidence>
<evidence type="ECO:0000313" key="3">
    <source>
        <dbReference type="Proteomes" id="UP000683360"/>
    </source>
</evidence>
<keyword evidence="1" id="KW-0472">Membrane</keyword>
<name>A0A8S3QN23_MYTED</name>
<dbReference type="EMBL" id="CAJPWZ010000665">
    <property type="protein sequence ID" value="CAG2198127.1"/>
    <property type="molecule type" value="Genomic_DNA"/>
</dbReference>
<keyword evidence="1" id="KW-0812">Transmembrane</keyword>
<sequence>MKEVKHIVPEDTVNFKEMKTLVIWMIFSIVPLHQASEQTVYTFGQNCSVVITVNPEDEIYVLYEGGSLSSACDTFQFKHNSTLCITSLNHDDPDCAVELQYYIKNDSRTPEKRYTCTNRPDEDDYCVKEKETMFLKLQSLSYNRQNVTIKLRIKLIEVEETKWYIFVILAAVFILAVIVIVVLCKLAINGLTRRSRSNGRTYNAGADLMDEHTIQEQVRAYDRSLYSERTYLLSTDYLGDPDLMDEHTIQEQHQQTSICHQMEPTQHKHPGNRQRTFLMNQPDIIPQVQHGIIQHHKIFLLSPTIIPSRKSRREIQQTHHEKHTTLPTYDKSSKTLSLKKWNIITLCIY</sequence>
<evidence type="ECO:0000313" key="2">
    <source>
        <dbReference type="EMBL" id="CAG2198127.1"/>
    </source>
</evidence>
<organism evidence="2 3">
    <name type="scientific">Mytilus edulis</name>
    <name type="common">Blue mussel</name>
    <dbReference type="NCBI Taxonomy" id="6550"/>
    <lineage>
        <taxon>Eukaryota</taxon>
        <taxon>Metazoa</taxon>
        <taxon>Spiralia</taxon>
        <taxon>Lophotrochozoa</taxon>
        <taxon>Mollusca</taxon>
        <taxon>Bivalvia</taxon>
        <taxon>Autobranchia</taxon>
        <taxon>Pteriomorphia</taxon>
        <taxon>Mytilida</taxon>
        <taxon>Mytiloidea</taxon>
        <taxon>Mytilidae</taxon>
        <taxon>Mytilinae</taxon>
        <taxon>Mytilus</taxon>
    </lineage>
</organism>
<protein>
    <submittedName>
        <fullName evidence="2">Uncharacterized protein</fullName>
    </submittedName>
</protein>
<gene>
    <name evidence="2" type="ORF">MEDL_12903</name>
</gene>
<comment type="caution">
    <text evidence="2">The sequence shown here is derived from an EMBL/GenBank/DDBJ whole genome shotgun (WGS) entry which is preliminary data.</text>
</comment>